<comment type="caution">
    <text evidence="5">The sequence shown here is derived from an EMBL/GenBank/DDBJ whole genome shotgun (WGS) entry which is preliminary data.</text>
</comment>
<protein>
    <recommendedName>
        <fullName evidence="4">Sulfatase-modifying factor enzyme-like domain-containing protein</fullName>
    </recommendedName>
</protein>
<dbReference type="AlphaFoldDB" id="H7EM78"/>
<dbReference type="Gene3D" id="3.90.1580.10">
    <property type="entry name" value="paralog of FGE (formylglycine-generating enzyme)"/>
    <property type="match status" value="2"/>
</dbReference>
<dbReference type="RefSeq" id="WP_002705333.1">
    <property type="nucleotide sequence ID" value="NZ_AGRW01000051.1"/>
</dbReference>
<dbReference type="EMBL" id="AGRW01000051">
    <property type="protein sequence ID" value="EIC01163.1"/>
    <property type="molecule type" value="Genomic_DNA"/>
</dbReference>
<evidence type="ECO:0000313" key="6">
    <source>
        <dbReference type="Proteomes" id="UP000003571"/>
    </source>
</evidence>
<dbReference type="PANTHER" id="PTHR23150:SF19">
    <property type="entry name" value="FORMYLGLYCINE-GENERATING ENZYME"/>
    <property type="match status" value="1"/>
</dbReference>
<feature type="signal peptide" evidence="3">
    <location>
        <begin position="1"/>
        <end position="20"/>
    </location>
</feature>
<dbReference type="Pfam" id="PF03781">
    <property type="entry name" value="FGE-sulfatase"/>
    <property type="match status" value="2"/>
</dbReference>
<dbReference type="OrthoDB" id="9812707at2"/>
<dbReference type="STRING" id="907348.TresaDRAFT_0300"/>
<keyword evidence="1" id="KW-0175">Coiled coil</keyword>
<feature type="domain" description="Sulfatase-modifying factor enzyme-like" evidence="4">
    <location>
        <begin position="854"/>
        <end position="1111"/>
    </location>
</feature>
<feature type="coiled-coil region" evidence="1">
    <location>
        <begin position="188"/>
        <end position="215"/>
    </location>
</feature>
<reference evidence="5 6" key="1">
    <citation type="submission" date="2011-09" db="EMBL/GenBank/DDBJ databases">
        <title>The draft genome of Treponema saccharophilum DSM 2985.</title>
        <authorList>
            <consortium name="US DOE Joint Genome Institute (JGI-PGF)"/>
            <person name="Lucas S."/>
            <person name="Copeland A."/>
            <person name="Lapidus A."/>
            <person name="Glavina del Rio T."/>
            <person name="Dalin E."/>
            <person name="Tice H."/>
            <person name="Bruce D."/>
            <person name="Goodwin L."/>
            <person name="Pitluck S."/>
            <person name="Peters L."/>
            <person name="Kyrpides N."/>
            <person name="Mavromatis K."/>
            <person name="Ivanova N."/>
            <person name="Markowitz V."/>
            <person name="Cheng J.-F."/>
            <person name="Hugenholtz P."/>
            <person name="Woyke T."/>
            <person name="Wu D."/>
            <person name="Gronow S."/>
            <person name="Wellnitz S."/>
            <person name="Brambilla E."/>
            <person name="Klenk H.-P."/>
            <person name="Eisen J.A."/>
        </authorList>
    </citation>
    <scope>NUCLEOTIDE SEQUENCE [LARGE SCALE GENOMIC DNA]</scope>
    <source>
        <strain evidence="5 6">DSM 2985</strain>
    </source>
</reference>
<proteinExistence type="predicted"/>
<feature type="coiled-coil region" evidence="1">
    <location>
        <begin position="370"/>
        <end position="397"/>
    </location>
</feature>
<keyword evidence="6" id="KW-1185">Reference proteome</keyword>
<evidence type="ECO:0000256" key="2">
    <source>
        <dbReference type="SAM" id="MobiDB-lite"/>
    </source>
</evidence>
<dbReference type="GO" id="GO:0120147">
    <property type="term" value="F:formylglycine-generating oxidase activity"/>
    <property type="evidence" value="ECO:0007669"/>
    <property type="project" value="TreeGrafter"/>
</dbReference>
<dbReference type="PATRIC" id="fig|907348.3.peg.2055"/>
<dbReference type="InterPro" id="IPR051043">
    <property type="entry name" value="Sulfatase_Mod_Factor_Kinase"/>
</dbReference>
<keyword evidence="3" id="KW-0732">Signal</keyword>
<dbReference type="Gene3D" id="3.40.50.10610">
    <property type="entry name" value="ABC-type transport auxiliary lipoprotein component"/>
    <property type="match status" value="1"/>
</dbReference>
<evidence type="ECO:0000259" key="4">
    <source>
        <dbReference type="Pfam" id="PF03781"/>
    </source>
</evidence>
<dbReference type="InterPro" id="IPR016187">
    <property type="entry name" value="CTDL_fold"/>
</dbReference>
<dbReference type="InterPro" id="IPR042095">
    <property type="entry name" value="SUMF_sf"/>
</dbReference>
<gene>
    <name evidence="5" type="ORF">TresaDRAFT_0300</name>
</gene>
<dbReference type="InterPro" id="IPR005532">
    <property type="entry name" value="SUMF_dom"/>
</dbReference>
<feature type="region of interest" description="Disordered" evidence="2">
    <location>
        <begin position="253"/>
        <end position="274"/>
    </location>
</feature>
<feature type="domain" description="Sulfatase-modifying factor enzyme-like" evidence="4">
    <location>
        <begin position="649"/>
        <end position="754"/>
    </location>
</feature>
<dbReference type="eggNOG" id="COG1262">
    <property type="taxonomic scope" value="Bacteria"/>
</dbReference>
<accession>H7EM78</accession>
<dbReference type="PANTHER" id="PTHR23150">
    <property type="entry name" value="SULFATASE MODIFYING FACTOR 1, 2"/>
    <property type="match status" value="1"/>
</dbReference>
<evidence type="ECO:0000256" key="3">
    <source>
        <dbReference type="SAM" id="SignalP"/>
    </source>
</evidence>
<dbReference type="SUPFAM" id="SSF56436">
    <property type="entry name" value="C-type lectin-like"/>
    <property type="match status" value="2"/>
</dbReference>
<name>H7EM78_9SPIR</name>
<dbReference type="Proteomes" id="UP000003571">
    <property type="component" value="Unassembled WGS sequence"/>
</dbReference>
<organism evidence="5 6">
    <name type="scientific">Treponema saccharophilum DSM 2985</name>
    <dbReference type="NCBI Taxonomy" id="907348"/>
    <lineage>
        <taxon>Bacteria</taxon>
        <taxon>Pseudomonadati</taxon>
        <taxon>Spirochaetota</taxon>
        <taxon>Spirochaetia</taxon>
        <taxon>Spirochaetales</taxon>
        <taxon>Treponemataceae</taxon>
        <taxon>Treponema</taxon>
    </lineage>
</organism>
<sequence length="1114" mass="122782">MKVKIMCSLFGLCALTGIFAQGRSGYYIGDGGKGQNILFYKSEMEGAKNDELVTSMVKKSLISTLTKYSQLNVIDGAQLEIVKNLQQQSEDFEYDKSDPVEFGKISQARTYITATTSVISGKYRLSFLITDIETGGVTASYASPSLYETQEEYLMRSPREAGAEMLRQLGVDLTPSALRTLLPDDNGNSDAKKLLSDTQENLSAIKEEIDKLYEEQKKSLTEQFADQASRTKKARLELKEQLLLEQQKREEAKLARLSSDAERQKQEEAADRERTEALRAEIKRFGADVEAKVAAVHKKQAENMSALQKIMAIESEKQLLADNWNDIESGSRDAQAKLSAECLAEQAERKSQKPRTFELNPDGTLNEMASQLLENDLQRIREKFDGLQKNNKANENKLKALQNPLKKRIGTDISNLVKGSYAANTLANEGLFLRMGDYDASKLGWHYTLTFTMNDQTIFSEDGFFPYKDITGEEIPAIPDAHDKKYKTKVELYRAFLDKVESIDSFFRMNVPYVQAKIDYSAVDLSSIAPSVYGISVSGVQFINIQRGKVFKKGALQKENIFVCTPAITSEPVDEVVKGRLSRSKAEALGAWLEKPAVGETLKRHALVSGVSVPSGIRPSQSGAEKSLVLVPGGKIGKTRLDGFRISPTEVTQQLFESVTGYNPSRHVGALLPVENVGWVDAVLFCNRLSESVGLEPCYSVDGTTDTDEWGSGFPPDRVSCNFSATGYRLPTEAEWEYAARDSGDETGDIAWTDGTTHEVASKKSAESGIFDMLGNVAEWCNDGDGNGRVVKGGSSADKNACTVRSRRLVDGWPDERIGFRFVCRLSEKELAAERKEAKKKLCDAVSGMQGLADIPGGTFLMGNAAENAGSDEKPVHEVRVSDFAMYVSEITQNLYELLMDENPSATKGDMYPVENVSWIDAVKFCNKLSEATNRKCCYTINGSSDVGTWGDVADSSAVLCDWNADGYRLPTEAEWEYAARGGKKQLSGLYAGSGGIETTVWHSGNADTIQRVGGKAKNACGLNDMCGNVEEWCWDFYAESYDSGKDAAKAQKNPKGAERGRYRVTRGGSVYPERRGWGYSTPSAAKCTVYSRTAREPGFRGRGVGFRVVRAEK</sequence>
<feature type="chain" id="PRO_5003610245" description="Sulfatase-modifying factor enzyme-like domain-containing protein" evidence="3">
    <location>
        <begin position="21"/>
        <end position="1114"/>
    </location>
</feature>
<evidence type="ECO:0000256" key="1">
    <source>
        <dbReference type="SAM" id="Coils"/>
    </source>
</evidence>
<evidence type="ECO:0000313" key="5">
    <source>
        <dbReference type="EMBL" id="EIC01163.1"/>
    </source>
</evidence>